<evidence type="ECO:0000256" key="1">
    <source>
        <dbReference type="SAM" id="Phobius"/>
    </source>
</evidence>
<keyword evidence="1" id="KW-0472">Membrane</keyword>
<keyword evidence="3" id="KW-1185">Reference proteome</keyword>
<dbReference type="SUPFAM" id="SSF52833">
    <property type="entry name" value="Thioredoxin-like"/>
    <property type="match status" value="1"/>
</dbReference>
<comment type="caution">
    <text evidence="2">The sequence shown here is derived from an EMBL/GenBank/DDBJ whole genome shotgun (WGS) entry which is preliminary data.</text>
</comment>
<dbReference type="OrthoDB" id="6399053at2"/>
<evidence type="ECO:0000313" key="3">
    <source>
        <dbReference type="Proteomes" id="UP000242231"/>
    </source>
</evidence>
<protein>
    <recommendedName>
        <fullName evidence="4">Thioredoxin domain-containing protein</fullName>
    </recommendedName>
</protein>
<organism evidence="2 3">
    <name type="scientific">Oceanisphaera arctica</name>
    <dbReference type="NCBI Taxonomy" id="641510"/>
    <lineage>
        <taxon>Bacteria</taxon>
        <taxon>Pseudomonadati</taxon>
        <taxon>Pseudomonadota</taxon>
        <taxon>Gammaproteobacteria</taxon>
        <taxon>Aeromonadales</taxon>
        <taxon>Aeromonadaceae</taxon>
        <taxon>Oceanisphaera</taxon>
    </lineage>
</organism>
<keyword evidence="1" id="KW-1133">Transmembrane helix</keyword>
<proteinExistence type="predicted"/>
<dbReference type="PROSITE" id="PS51257">
    <property type="entry name" value="PROKAR_LIPOPROTEIN"/>
    <property type="match status" value="1"/>
</dbReference>
<feature type="transmembrane region" description="Helical" evidence="1">
    <location>
        <begin position="7"/>
        <end position="32"/>
    </location>
</feature>
<gene>
    <name evidence="2" type="ORF">UN63_06930</name>
</gene>
<sequence>MAEMEDRWVFVGHICTYFVVAAACALFTASWVGAAPNSPIPSFEATALSGEKITDAKLIGQPMILIITPSKAAAGDTRKWANALRENLDPKSIRIRDVLAVDLPFFMSEADAIGRAKEKIPARYYDQTWILDETSLETALNIPTGSASAYVIVLDSEGQIIARVSGAPTEQSISQVKLAVQSVK</sequence>
<dbReference type="AlphaFoldDB" id="A0A2P5TMZ3"/>
<dbReference type="EMBL" id="MPZM01000011">
    <property type="protein sequence ID" value="PPL16855.1"/>
    <property type="molecule type" value="Genomic_DNA"/>
</dbReference>
<dbReference type="RefSeq" id="WP_104486052.1">
    <property type="nucleotide sequence ID" value="NZ_BMYB01000012.1"/>
</dbReference>
<evidence type="ECO:0000313" key="2">
    <source>
        <dbReference type="EMBL" id="PPL16855.1"/>
    </source>
</evidence>
<reference evidence="3" key="1">
    <citation type="submission" date="2016-11" db="EMBL/GenBank/DDBJ databases">
        <authorList>
            <person name="Sisinthy S."/>
            <person name="Ara S."/>
            <person name="Gundlapally S.R."/>
        </authorList>
    </citation>
    <scope>NUCLEOTIDE SEQUENCE [LARGE SCALE GENOMIC DNA]</scope>
    <source>
        <strain evidence="3">V1-41</strain>
    </source>
</reference>
<evidence type="ECO:0008006" key="4">
    <source>
        <dbReference type="Google" id="ProtNLM"/>
    </source>
</evidence>
<name>A0A2P5TMZ3_9GAMM</name>
<dbReference type="Proteomes" id="UP000242231">
    <property type="component" value="Unassembled WGS sequence"/>
</dbReference>
<keyword evidence="1" id="KW-0812">Transmembrane</keyword>
<dbReference type="InterPro" id="IPR036249">
    <property type="entry name" value="Thioredoxin-like_sf"/>
</dbReference>
<accession>A0A2P5TMZ3</accession>